<dbReference type="CDD" id="cd03112">
    <property type="entry name" value="CobW-like"/>
    <property type="match status" value="1"/>
</dbReference>
<reference evidence="8 9" key="1">
    <citation type="submission" date="2018-06" db="EMBL/GenBank/DDBJ databases">
        <title>Genomic Encyclopedia of Archaeal and Bacterial Type Strains, Phase II (KMG-II): from individual species to whole genera.</title>
        <authorList>
            <person name="Goeker M."/>
        </authorList>
    </citation>
    <scope>NUCLEOTIDE SEQUENCE [LARGE SCALE GENOMIC DNA]</scope>
    <source>
        <strain evidence="8 9">DSM 27372</strain>
    </source>
</reference>
<evidence type="ECO:0000256" key="6">
    <source>
        <dbReference type="ARBA" id="ARBA00049117"/>
    </source>
</evidence>
<dbReference type="InterPro" id="IPR027417">
    <property type="entry name" value="P-loop_NTPase"/>
</dbReference>
<comment type="caution">
    <text evidence="8">The sequence shown here is derived from an EMBL/GenBank/DDBJ whole genome shotgun (WGS) entry which is preliminary data.</text>
</comment>
<dbReference type="InterPro" id="IPR036627">
    <property type="entry name" value="CobW-likC_sf"/>
</dbReference>
<dbReference type="SUPFAM" id="SSF52540">
    <property type="entry name" value="P-loop containing nucleoside triphosphate hydrolases"/>
    <property type="match status" value="1"/>
</dbReference>
<evidence type="ECO:0000259" key="7">
    <source>
        <dbReference type="SMART" id="SM00833"/>
    </source>
</evidence>
<dbReference type="GO" id="GO:0000166">
    <property type="term" value="F:nucleotide binding"/>
    <property type="evidence" value="ECO:0007669"/>
    <property type="project" value="UniProtKB-KW"/>
</dbReference>
<comment type="similarity">
    <text evidence="4">Belongs to the SIMIBI class G3E GTPase family. ZNG1 subfamily.</text>
</comment>
<feature type="domain" description="CobW C-terminal" evidence="7">
    <location>
        <begin position="238"/>
        <end position="324"/>
    </location>
</feature>
<dbReference type="EMBL" id="QKLU01000001">
    <property type="protein sequence ID" value="PYF77148.1"/>
    <property type="molecule type" value="Genomic_DNA"/>
</dbReference>
<dbReference type="SMART" id="SM00833">
    <property type="entry name" value="CobW_C"/>
    <property type="match status" value="1"/>
</dbReference>
<evidence type="ECO:0000256" key="1">
    <source>
        <dbReference type="ARBA" id="ARBA00022741"/>
    </source>
</evidence>
<gene>
    <name evidence="8" type="ORF">B0O44_101628</name>
</gene>
<dbReference type="AlphaFoldDB" id="A0A318UPZ3"/>
<dbReference type="SUPFAM" id="SSF90002">
    <property type="entry name" value="Hypothetical protein YjiA, C-terminal domain"/>
    <property type="match status" value="1"/>
</dbReference>
<evidence type="ECO:0000256" key="5">
    <source>
        <dbReference type="ARBA" id="ARBA00045658"/>
    </source>
</evidence>
<evidence type="ECO:0000256" key="2">
    <source>
        <dbReference type="ARBA" id="ARBA00022801"/>
    </source>
</evidence>
<organism evidence="8 9">
    <name type="scientific">Pedobacter nutrimenti</name>
    <dbReference type="NCBI Taxonomy" id="1241337"/>
    <lineage>
        <taxon>Bacteria</taxon>
        <taxon>Pseudomonadati</taxon>
        <taxon>Bacteroidota</taxon>
        <taxon>Sphingobacteriia</taxon>
        <taxon>Sphingobacteriales</taxon>
        <taxon>Sphingobacteriaceae</taxon>
        <taxon>Pedobacter</taxon>
    </lineage>
</organism>
<evidence type="ECO:0000313" key="8">
    <source>
        <dbReference type="EMBL" id="PYF77148.1"/>
    </source>
</evidence>
<sequence>MTGFLGAGKTTLLNEIILQRKELRFAVLENEVGAQSIDAELIIKGEGPVIELNDGCLCCSLNEDIFEVLNQLWDKRSLWDHLLIEATGIADPANIAHPFLTNPNVQKGFSLQQVICVVDVQLIEDQLKETQEAIQQISFSDVILLNKVEQVSVHYANEIVDKLKLINPFAEILVRSRENFNTSLLFKKENTSFFKPKVNFLPVKGVVNLSSVSAMGPLKNIHTRHQHSDIETVLLCYGQDFDITLLRQRLLVFLILQSSNVYRIKGIVASKGASSKMVVQTVSKSVSITEGETWEKEAKRESKIVIIGRNLQSKGLDKMFRACLAEQSMEGAF</sequence>
<dbReference type="InterPro" id="IPR011629">
    <property type="entry name" value="CobW-like_C"/>
</dbReference>
<evidence type="ECO:0000256" key="4">
    <source>
        <dbReference type="ARBA" id="ARBA00034320"/>
    </source>
</evidence>
<dbReference type="GO" id="GO:0016787">
    <property type="term" value="F:hydrolase activity"/>
    <property type="evidence" value="ECO:0007669"/>
    <property type="project" value="UniProtKB-KW"/>
</dbReference>
<comment type="function">
    <text evidence="5">Zinc chaperone that directly transfers zinc cofactor to target proteins, thereby activating them. Zinc is transferred from the CXCC motif in the GTPase domain to the zinc binding site in target proteins in a process requiring GTP hydrolysis.</text>
</comment>
<dbReference type="Proteomes" id="UP000248198">
    <property type="component" value="Unassembled WGS sequence"/>
</dbReference>
<comment type="catalytic activity">
    <reaction evidence="6">
        <text>GTP + H2O = GDP + phosphate + H(+)</text>
        <dbReference type="Rhea" id="RHEA:19669"/>
        <dbReference type="ChEBI" id="CHEBI:15377"/>
        <dbReference type="ChEBI" id="CHEBI:15378"/>
        <dbReference type="ChEBI" id="CHEBI:37565"/>
        <dbReference type="ChEBI" id="CHEBI:43474"/>
        <dbReference type="ChEBI" id="CHEBI:58189"/>
    </reaction>
    <physiologicalReaction direction="left-to-right" evidence="6">
        <dbReference type="Rhea" id="RHEA:19670"/>
    </physiologicalReaction>
</comment>
<keyword evidence="2" id="KW-0378">Hydrolase</keyword>
<dbReference type="Gene3D" id="3.40.50.300">
    <property type="entry name" value="P-loop containing nucleotide triphosphate hydrolases"/>
    <property type="match status" value="1"/>
</dbReference>
<dbReference type="Pfam" id="PF07683">
    <property type="entry name" value="CobW_C"/>
    <property type="match status" value="1"/>
</dbReference>
<dbReference type="Gene3D" id="3.30.1220.10">
    <property type="entry name" value="CobW-like, C-terminal domain"/>
    <property type="match status" value="1"/>
</dbReference>
<protein>
    <submittedName>
        <fullName evidence="8">G3E family GTPase</fullName>
    </submittedName>
</protein>
<name>A0A318UPZ3_9SPHI</name>
<keyword evidence="9" id="KW-1185">Reference proteome</keyword>
<proteinExistence type="inferred from homology"/>
<evidence type="ECO:0000313" key="9">
    <source>
        <dbReference type="Proteomes" id="UP000248198"/>
    </source>
</evidence>
<dbReference type="GO" id="GO:0005737">
    <property type="term" value="C:cytoplasm"/>
    <property type="evidence" value="ECO:0007669"/>
    <property type="project" value="TreeGrafter"/>
</dbReference>
<evidence type="ECO:0000256" key="3">
    <source>
        <dbReference type="ARBA" id="ARBA00023186"/>
    </source>
</evidence>
<dbReference type="PANTHER" id="PTHR13748">
    <property type="entry name" value="COBW-RELATED"/>
    <property type="match status" value="1"/>
</dbReference>
<dbReference type="InterPro" id="IPR051316">
    <property type="entry name" value="Zinc-reg_GTPase_activator"/>
</dbReference>
<accession>A0A318UPZ3</accession>
<keyword evidence="3" id="KW-0143">Chaperone</keyword>
<dbReference type="PANTHER" id="PTHR13748:SF62">
    <property type="entry name" value="COBW DOMAIN-CONTAINING PROTEIN"/>
    <property type="match status" value="1"/>
</dbReference>
<dbReference type="InterPro" id="IPR003495">
    <property type="entry name" value="CobW/HypB/UreG_nucleotide-bd"/>
</dbReference>
<keyword evidence="1" id="KW-0547">Nucleotide-binding</keyword>
<dbReference type="Pfam" id="PF02492">
    <property type="entry name" value="cobW"/>
    <property type="match status" value="1"/>
</dbReference>